<evidence type="ECO:0000256" key="5">
    <source>
        <dbReference type="ARBA" id="ARBA00023288"/>
    </source>
</evidence>
<accession>A0A345Y2Y7</accession>
<name>A0A345Y2Y7_9NEIS</name>
<dbReference type="Gene3D" id="3.40.50.10610">
    <property type="entry name" value="ABC-type transport auxiliary lipoprotein component"/>
    <property type="match status" value="1"/>
</dbReference>
<keyword evidence="5" id="KW-0449">Lipoprotein</keyword>
<dbReference type="Proteomes" id="UP000254537">
    <property type="component" value="Chromosome"/>
</dbReference>
<organism evidence="6 7">
    <name type="scientific">Crenobacter cavernae</name>
    <dbReference type="NCBI Taxonomy" id="2290923"/>
    <lineage>
        <taxon>Bacteria</taxon>
        <taxon>Pseudomonadati</taxon>
        <taxon>Pseudomonadota</taxon>
        <taxon>Betaproteobacteria</taxon>
        <taxon>Neisseriales</taxon>
        <taxon>Neisseriaceae</taxon>
        <taxon>Crenobacter</taxon>
    </lineage>
</organism>
<protein>
    <submittedName>
        <fullName evidence="6">Curli production assembly/transport protein CsgG</fullName>
    </submittedName>
</protein>
<sequence length="308" mass="33775">MFERFFRVVWLVALGLLVGCASSRPATTRSPATLAPPTQVSSDLTQLPETLGRIPVAIYGFRDQTGQYKPAPDSSFSTSVTQGAAALLIKALRDSRWFIPVERENLQNLLTERKIIRALEGPAGGAQPTQTLPQLMPAHLIIEGAIVGYESNVKTGGAGVRYLGVGASDAYRVDQVTINLRAVDIRTGQVLESISTTKTIYSIQLDFGGFRFVSLKSLLEYEVGFSQNEPVQLCVREAIETALVHLITQGIRDRLWALKNPEDFNAPLVQNYLKAYDNQLQLTPDEYAGENLRKLAPGRQGNPSNVDS</sequence>
<dbReference type="EMBL" id="CP031337">
    <property type="protein sequence ID" value="AXK38289.1"/>
    <property type="molecule type" value="Genomic_DNA"/>
</dbReference>
<evidence type="ECO:0000256" key="1">
    <source>
        <dbReference type="ARBA" id="ARBA00022475"/>
    </source>
</evidence>
<dbReference type="Pfam" id="PF03783">
    <property type="entry name" value="CsgG"/>
    <property type="match status" value="1"/>
</dbReference>
<dbReference type="KEGG" id="ccah:DWG20_01935"/>
<keyword evidence="1" id="KW-1003">Cell membrane</keyword>
<dbReference type="PANTHER" id="PTHR41164:SF1">
    <property type="entry name" value="CURLI PRODUCTION ASSEMBLY_TRANSPORT COMPONENT CSGG"/>
    <property type="match status" value="1"/>
</dbReference>
<dbReference type="GO" id="GO:0030288">
    <property type="term" value="C:outer membrane-bounded periplasmic space"/>
    <property type="evidence" value="ECO:0007669"/>
    <property type="project" value="InterPro"/>
</dbReference>
<dbReference type="AlphaFoldDB" id="A0A345Y2Y7"/>
<dbReference type="PROSITE" id="PS51257">
    <property type="entry name" value="PROKAR_LIPOPROTEIN"/>
    <property type="match status" value="1"/>
</dbReference>
<evidence type="ECO:0000256" key="2">
    <source>
        <dbReference type="ARBA" id="ARBA00022729"/>
    </source>
</evidence>
<gene>
    <name evidence="6" type="ORF">DWG20_01935</name>
</gene>
<dbReference type="RefSeq" id="WP_115432171.1">
    <property type="nucleotide sequence ID" value="NZ_CP031337.1"/>
</dbReference>
<proteinExistence type="predicted"/>
<keyword evidence="4" id="KW-0564">Palmitate</keyword>
<keyword evidence="2" id="KW-0732">Signal</keyword>
<evidence type="ECO:0000256" key="4">
    <source>
        <dbReference type="ARBA" id="ARBA00023139"/>
    </source>
</evidence>
<reference evidence="6 7" key="1">
    <citation type="submission" date="2018-07" db="EMBL/GenBank/DDBJ databases">
        <title>Crenobacter cavernae sp. nov., isolated from a karst cave.</title>
        <authorList>
            <person name="Zhu H."/>
        </authorList>
    </citation>
    <scope>NUCLEOTIDE SEQUENCE [LARGE SCALE GENOMIC DNA]</scope>
    <source>
        <strain evidence="6 7">K1W11S-77</strain>
    </source>
</reference>
<dbReference type="OrthoDB" id="1110708at2"/>
<dbReference type="InterPro" id="IPR005534">
    <property type="entry name" value="Curli_assmbl/transp-comp_CsgG"/>
</dbReference>
<evidence type="ECO:0000256" key="3">
    <source>
        <dbReference type="ARBA" id="ARBA00023136"/>
    </source>
</evidence>
<evidence type="ECO:0000313" key="6">
    <source>
        <dbReference type="EMBL" id="AXK38289.1"/>
    </source>
</evidence>
<evidence type="ECO:0000313" key="7">
    <source>
        <dbReference type="Proteomes" id="UP000254537"/>
    </source>
</evidence>
<keyword evidence="3" id="KW-0472">Membrane</keyword>
<dbReference type="PANTHER" id="PTHR41164">
    <property type="entry name" value="CURLI PRODUCTION ASSEMBLY/TRANSPORT COMPONENT CSGG"/>
    <property type="match status" value="1"/>
</dbReference>